<organism evidence="4 5">
    <name type="scientific">Arenibacter algicola</name>
    <dbReference type="NCBI Taxonomy" id="616991"/>
    <lineage>
        <taxon>Bacteria</taxon>
        <taxon>Pseudomonadati</taxon>
        <taxon>Bacteroidota</taxon>
        <taxon>Flavobacteriia</taxon>
        <taxon>Flavobacteriales</taxon>
        <taxon>Flavobacteriaceae</taxon>
        <taxon>Arenibacter</taxon>
    </lineage>
</organism>
<keyword evidence="2" id="KW-0784">Thiamine biosynthesis</keyword>
<feature type="domain" description="Thiamine phosphate synthase/TenI" evidence="3">
    <location>
        <begin position="15"/>
        <end position="195"/>
    </location>
</feature>
<proteinExistence type="predicted"/>
<dbReference type="SUPFAM" id="SSF51391">
    <property type="entry name" value="Thiamin phosphate synthase"/>
    <property type="match status" value="1"/>
</dbReference>
<accession>A0ABY3ACG6</accession>
<comment type="caution">
    <text evidence="4">The sequence shown here is derived from an EMBL/GenBank/DDBJ whole genome shotgun (WGS) entry which is preliminary data.</text>
</comment>
<dbReference type="RefSeq" id="WP_142188873.1">
    <property type="nucleotide sequence ID" value="NZ_VHIF01000001.1"/>
</dbReference>
<name>A0ABY3ACG6_9FLAO</name>
<dbReference type="InterPro" id="IPR036206">
    <property type="entry name" value="ThiamineP_synth_sf"/>
</dbReference>
<dbReference type="Gene3D" id="3.20.20.70">
    <property type="entry name" value="Aldolase class I"/>
    <property type="match status" value="1"/>
</dbReference>
<dbReference type="InterPro" id="IPR013785">
    <property type="entry name" value="Aldolase_TIM"/>
</dbReference>
<dbReference type="PANTHER" id="PTHR20857:SF23">
    <property type="entry name" value="THIAMINE BIOSYNTHETIC BIFUNCTIONAL ENZYME"/>
    <property type="match status" value="1"/>
</dbReference>
<evidence type="ECO:0000313" key="5">
    <source>
        <dbReference type="Proteomes" id="UP000315363"/>
    </source>
</evidence>
<dbReference type="EMBL" id="VHIF01000001">
    <property type="protein sequence ID" value="TQO36760.1"/>
    <property type="molecule type" value="Genomic_DNA"/>
</dbReference>
<dbReference type="PANTHER" id="PTHR20857">
    <property type="entry name" value="THIAMINE-PHOSPHATE PYROPHOSPHORYLASE"/>
    <property type="match status" value="1"/>
</dbReference>
<protein>
    <submittedName>
        <fullName evidence="4">Thiamine-phosphate pyrophosphorylase</fullName>
    </submittedName>
</protein>
<sequence length="221" mass="25335">MEIIEREKRTMGTGIYLIIDPSMDELTLLNKLNLCLREKLAAVQIWDNFKDNRNLIELINKIIEECHAKNVPVLINNRWELLNTTLLDGVHFDVIPENYTEIKRSVTKPFISGLTCNNDLTLVEWASKNKLDYISFCSIFPSQTANSCEIVNFNTIHDAARNYGLPIYLAGGIKPENIHQLDELKYTGIAVVSGIMSTNKPNESIKKYLEKLNKNENRNHQ</sequence>
<evidence type="ECO:0000256" key="2">
    <source>
        <dbReference type="ARBA" id="ARBA00022977"/>
    </source>
</evidence>
<dbReference type="Pfam" id="PF02581">
    <property type="entry name" value="TMP-TENI"/>
    <property type="match status" value="1"/>
</dbReference>
<comment type="pathway">
    <text evidence="1">Cofactor biosynthesis; thiamine diphosphate biosynthesis.</text>
</comment>
<reference evidence="4 5" key="1">
    <citation type="submission" date="2019-06" db="EMBL/GenBank/DDBJ databases">
        <title>A large-scale integrated study on North Sea by COGITO (Coastal Microbe Genomic &amp; Taxonomic Observatory).</title>
        <authorList>
            <person name="Teeling H."/>
        </authorList>
    </citation>
    <scope>NUCLEOTIDE SEQUENCE [LARGE SCALE GENOMIC DNA]</scope>
    <source>
        <strain evidence="4 5">MAR_2009_79</strain>
    </source>
</reference>
<dbReference type="InterPro" id="IPR022998">
    <property type="entry name" value="ThiamineP_synth_TenI"/>
</dbReference>
<gene>
    <name evidence="4" type="ORF">GQ41_1346</name>
</gene>
<evidence type="ECO:0000259" key="3">
    <source>
        <dbReference type="Pfam" id="PF02581"/>
    </source>
</evidence>
<dbReference type="Proteomes" id="UP000315363">
    <property type="component" value="Unassembled WGS sequence"/>
</dbReference>
<keyword evidence="5" id="KW-1185">Reference proteome</keyword>
<evidence type="ECO:0000256" key="1">
    <source>
        <dbReference type="ARBA" id="ARBA00004948"/>
    </source>
</evidence>
<evidence type="ECO:0000313" key="4">
    <source>
        <dbReference type="EMBL" id="TQO36760.1"/>
    </source>
</evidence>
<dbReference type="CDD" id="cd00564">
    <property type="entry name" value="TMP_TenI"/>
    <property type="match status" value="1"/>
</dbReference>